<protein>
    <submittedName>
        <fullName evidence="3">Uncharacterized protein</fullName>
    </submittedName>
</protein>
<reference evidence="4" key="1">
    <citation type="journal article" date="2019" name="Int. J. Syst. Evol. Microbiol.">
        <title>The Global Catalogue of Microorganisms (GCM) 10K type strain sequencing project: providing services to taxonomists for standard genome sequencing and annotation.</title>
        <authorList>
            <consortium name="The Broad Institute Genomics Platform"/>
            <consortium name="The Broad Institute Genome Sequencing Center for Infectious Disease"/>
            <person name="Wu L."/>
            <person name="Ma J."/>
        </authorList>
    </citation>
    <scope>NUCLEOTIDE SEQUENCE [LARGE SCALE GENOMIC DNA]</scope>
    <source>
        <strain evidence="4">CCUG 63419</strain>
    </source>
</reference>
<evidence type="ECO:0000313" key="3">
    <source>
        <dbReference type="EMBL" id="MFD0950968.1"/>
    </source>
</evidence>
<dbReference type="Proteomes" id="UP001597044">
    <property type="component" value="Unassembled WGS sequence"/>
</dbReference>
<keyword evidence="2" id="KW-0472">Membrane</keyword>
<feature type="region of interest" description="Disordered" evidence="1">
    <location>
        <begin position="1"/>
        <end position="25"/>
    </location>
</feature>
<sequence length="61" mass="6638">MTRSDAPEPTVAQNASRERSMPAREPMPTSFKPFWRFLGLLFLLTLCIGGASAIIGLALSD</sequence>
<dbReference type="EMBL" id="JBHTIT010000002">
    <property type="protein sequence ID" value="MFD0950968.1"/>
    <property type="molecule type" value="Genomic_DNA"/>
</dbReference>
<dbReference type="RefSeq" id="WP_379072293.1">
    <property type="nucleotide sequence ID" value="NZ_JBHTIT010000002.1"/>
</dbReference>
<feature type="transmembrane region" description="Helical" evidence="2">
    <location>
        <begin position="34"/>
        <end position="59"/>
    </location>
</feature>
<gene>
    <name evidence="3" type="ORF">ACFQ0F_11340</name>
</gene>
<name>A0ABW3HJN3_9GAMM</name>
<keyword evidence="2" id="KW-0812">Transmembrane</keyword>
<proteinExistence type="predicted"/>
<organism evidence="3 4">
    <name type="scientific">Paraperlucidibaca wandonensis</name>
    <dbReference type="NCBI Taxonomy" id="1268273"/>
    <lineage>
        <taxon>Bacteria</taxon>
        <taxon>Pseudomonadati</taxon>
        <taxon>Pseudomonadota</taxon>
        <taxon>Gammaproteobacteria</taxon>
        <taxon>Moraxellales</taxon>
        <taxon>Moraxellaceae</taxon>
        <taxon>Paraperlucidibaca</taxon>
    </lineage>
</organism>
<evidence type="ECO:0000256" key="2">
    <source>
        <dbReference type="SAM" id="Phobius"/>
    </source>
</evidence>
<keyword evidence="4" id="KW-1185">Reference proteome</keyword>
<comment type="caution">
    <text evidence="3">The sequence shown here is derived from an EMBL/GenBank/DDBJ whole genome shotgun (WGS) entry which is preliminary data.</text>
</comment>
<evidence type="ECO:0000313" key="4">
    <source>
        <dbReference type="Proteomes" id="UP001597044"/>
    </source>
</evidence>
<keyword evidence="2" id="KW-1133">Transmembrane helix</keyword>
<accession>A0ABW3HJN3</accession>
<evidence type="ECO:0000256" key="1">
    <source>
        <dbReference type="SAM" id="MobiDB-lite"/>
    </source>
</evidence>